<dbReference type="SUPFAM" id="SSF49299">
    <property type="entry name" value="PKD domain"/>
    <property type="match status" value="1"/>
</dbReference>
<dbReference type="RefSeq" id="WP_157635331.1">
    <property type="nucleotide sequence ID" value="NZ_HF570958.1"/>
</dbReference>
<proteinExistence type="predicted"/>
<reference evidence="3 4" key="1">
    <citation type="journal article" date="2013" name="ISME J.">
        <title>A metabolic model for members of the genus Tetrasphaera involved in enhanced biological phosphorus removal.</title>
        <authorList>
            <person name="Kristiansen R."/>
            <person name="Nguyen H.T.T."/>
            <person name="Saunders A.M."/>
            <person name="Nielsen J.L."/>
            <person name="Wimmer R."/>
            <person name="Le V.Q."/>
            <person name="McIlroy S.J."/>
            <person name="Petrovski S."/>
            <person name="Seviour R.J."/>
            <person name="Calteau A."/>
            <person name="Nielsen K.L."/>
            <person name="Nielsen P.H."/>
        </authorList>
    </citation>
    <scope>NUCLEOTIDE SEQUENCE [LARGE SCALE GENOMIC DNA]</scope>
    <source>
        <strain evidence="3 4">T1-X7</strain>
    </source>
</reference>
<dbReference type="Pfam" id="PF00801">
    <property type="entry name" value="PKD"/>
    <property type="match status" value="2"/>
</dbReference>
<dbReference type="AlphaFoldDB" id="A0A077LWY4"/>
<keyword evidence="1" id="KW-1133">Transmembrane helix</keyword>
<name>A0A077LWY4_9MICO</name>
<organism evidence="3 4">
    <name type="scientific">Nostocoides japonicum T1-X7</name>
    <dbReference type="NCBI Taxonomy" id="1194083"/>
    <lineage>
        <taxon>Bacteria</taxon>
        <taxon>Bacillati</taxon>
        <taxon>Actinomycetota</taxon>
        <taxon>Actinomycetes</taxon>
        <taxon>Micrococcales</taxon>
        <taxon>Intrasporangiaceae</taxon>
        <taxon>Nostocoides</taxon>
    </lineage>
</organism>
<evidence type="ECO:0000256" key="1">
    <source>
        <dbReference type="SAM" id="Phobius"/>
    </source>
</evidence>
<dbReference type="InterPro" id="IPR035986">
    <property type="entry name" value="PKD_dom_sf"/>
</dbReference>
<sequence length="1131" mass="115599">MRPNPRPRRRPPAALRGVRRLLTVLLGAAVLTLGLQPAAQALQAAEVPAARAAVPAAQAAACAGAGCGPAALLNDTLLSASASRYYATSAEKASLGALSNEAIANTIADHALPGSDAAAVQTWGREDAEAELWGLIVKAIRTAPASRTTDQQNAVTWLTDVMHRKAQTAALDAGWEFLKWAGHVSGTAPIPSSSDILTALQGYSTGALQPVNYMNGTPDNSTSGFCAYRAPVGFDGDYTGNLTTPVLQRTADSWCYPPYLCNNLLGCNNNEPSFAAFVKWGEADVTGDPSKDTDFASMSHNVATGLEFGAAAVGAGVVGATLAAALGPVMTSSALTTAIFPYTAAAIADFGMGVTAQLPAEFAGAAAAGAVGAVVTVAIIAIAIAVIKGIQVAADAALPGQLHDLITNAMSGTPDLPAMLANGDQLGGLYALFVRATGPAPKAATCDNSGLTLNADGTAPRPCANAPAIPDVGGDDPQFLVQPADGSGNPSGDAVRGNTLTWLDAVATGQTDAPFWTSSARLSGNWFVTSAKATDGTALPAYQTLRLHYVSLNQLRVATSWLVKQPDGSYKFLTITGDSLWGSAVPPAKPIDPSTCVADGTCALTDSILAIKPDASGGLANGSAQIVKVVPAVHPDLTIGHSPDPVEGSPVTFTASATGADVGQLTYTWYVQPVGGTEIDCTVGDPFCGYDGPFTGDHVDYTWQRSGTYQVILLAADSGGRTFRQETDVSVGDVAPRLSVDPVTGPVALGSTTTVTGSVDHAGSQDSETVSIAWGDGTTDSSTYVPGNADCPCDVEFSKTSATQLGFTGKHAYSSPGSHTVTVKVTDQGGGTDSATLTLDVIGTQVLSFPAIADHTYGDPAFDVTVTGGGSGQPVELTSSTPTVCTLSDPSDHDATASVTLRATGTCTLEANQAGDEVYQPAEPVDRSFTIAPAPLTITAADKTTLLHNAVPALTVGYSGFVDGDTAADVHAPTCTTNDGTGHPVTAKTAVGTYAITCSGATATNYRITYQAGTLSVTYRFGGFPLLKSGTHVNTAIAGLPVPIVWLVTDGRKIPVLDAASFTSITVAPMTCGGTVPTGGTSIGPASGLHRYLAIFWEYTWNTSRTLKGTCQAMTLHLSDGTSHTALFKFR</sequence>
<evidence type="ECO:0000259" key="2">
    <source>
        <dbReference type="SMART" id="SM00089"/>
    </source>
</evidence>
<gene>
    <name evidence="3" type="ORF">BN12_190010</name>
</gene>
<dbReference type="InterPro" id="IPR000601">
    <property type="entry name" value="PKD_dom"/>
</dbReference>
<dbReference type="Proteomes" id="UP000035721">
    <property type="component" value="Unassembled WGS sequence"/>
</dbReference>
<comment type="caution">
    <text evidence="3">The sequence shown here is derived from an EMBL/GenBank/DDBJ whole genome shotgun (WGS) entry which is preliminary data.</text>
</comment>
<keyword evidence="1" id="KW-0472">Membrane</keyword>
<dbReference type="Gene3D" id="2.60.40.10">
    <property type="entry name" value="Immunoglobulins"/>
    <property type="match status" value="2"/>
</dbReference>
<accession>A0A077LWY4</accession>
<evidence type="ECO:0000313" key="3">
    <source>
        <dbReference type="EMBL" id="CCH77367.1"/>
    </source>
</evidence>
<dbReference type="CDD" id="cd00146">
    <property type="entry name" value="PKD"/>
    <property type="match status" value="1"/>
</dbReference>
<dbReference type="Pfam" id="PF18676">
    <property type="entry name" value="MBG_2"/>
    <property type="match status" value="1"/>
</dbReference>
<keyword evidence="1" id="KW-0812">Transmembrane</keyword>
<dbReference type="InterPro" id="IPR041286">
    <property type="entry name" value="MBG_2"/>
</dbReference>
<protein>
    <recommendedName>
        <fullName evidence="2">PKD/Chitinase domain-containing protein</fullName>
    </recommendedName>
</protein>
<dbReference type="OrthoDB" id="9804511at2"/>
<dbReference type="Gene3D" id="3.30.160.710">
    <property type="match status" value="1"/>
</dbReference>
<dbReference type="InterPro" id="IPR013783">
    <property type="entry name" value="Ig-like_fold"/>
</dbReference>
<feature type="transmembrane region" description="Helical" evidence="1">
    <location>
        <begin position="308"/>
        <end position="327"/>
    </location>
</feature>
<dbReference type="EMBL" id="CAJB01000101">
    <property type="protein sequence ID" value="CCH77367.1"/>
    <property type="molecule type" value="Genomic_DNA"/>
</dbReference>
<evidence type="ECO:0000313" key="4">
    <source>
        <dbReference type="Proteomes" id="UP000035721"/>
    </source>
</evidence>
<feature type="domain" description="PKD/Chitinase" evidence="2">
    <location>
        <begin position="735"/>
        <end position="844"/>
    </location>
</feature>
<feature type="domain" description="PKD/Chitinase" evidence="2">
    <location>
        <begin position="630"/>
        <end position="734"/>
    </location>
</feature>
<feature type="transmembrane region" description="Helical" evidence="1">
    <location>
        <begin position="339"/>
        <end position="356"/>
    </location>
</feature>
<dbReference type="NCBIfam" id="NF038114">
    <property type="entry name" value="rightmost"/>
    <property type="match status" value="1"/>
</dbReference>
<dbReference type="SMART" id="SM00089">
    <property type="entry name" value="PKD"/>
    <property type="match status" value="2"/>
</dbReference>
<dbReference type="GO" id="GO:0005975">
    <property type="term" value="P:carbohydrate metabolic process"/>
    <property type="evidence" value="ECO:0007669"/>
    <property type="project" value="UniProtKB-ARBA"/>
</dbReference>
<dbReference type="STRING" id="1194083.BN12_190010"/>
<dbReference type="InterPro" id="IPR022409">
    <property type="entry name" value="PKD/Chitinase_dom"/>
</dbReference>
<keyword evidence="4" id="KW-1185">Reference proteome</keyword>
<feature type="transmembrane region" description="Helical" evidence="1">
    <location>
        <begin position="362"/>
        <end position="387"/>
    </location>
</feature>